<dbReference type="Pfam" id="PF01963">
    <property type="entry name" value="TraB_PrgY_gumN"/>
    <property type="match status" value="1"/>
</dbReference>
<protein>
    <recommendedName>
        <fullName evidence="3">GumN family protein</fullName>
    </recommendedName>
</protein>
<organism evidence="1 2">
    <name type="scientific">Acetobacter tropicalis</name>
    <dbReference type="NCBI Taxonomy" id="104102"/>
    <lineage>
        <taxon>Bacteria</taxon>
        <taxon>Pseudomonadati</taxon>
        <taxon>Pseudomonadota</taxon>
        <taxon>Alphaproteobacteria</taxon>
        <taxon>Acetobacterales</taxon>
        <taxon>Acetobacteraceae</taxon>
        <taxon>Acetobacter</taxon>
    </lineage>
</organism>
<evidence type="ECO:0000313" key="2">
    <source>
        <dbReference type="Proteomes" id="UP000194565"/>
    </source>
</evidence>
<dbReference type="InterPro" id="IPR047111">
    <property type="entry name" value="YbaP-like"/>
</dbReference>
<accession>A0A252AC70</accession>
<dbReference type="PANTHER" id="PTHR40590">
    <property type="entry name" value="CYTOPLASMIC PROTEIN-RELATED"/>
    <property type="match status" value="1"/>
</dbReference>
<dbReference type="PANTHER" id="PTHR40590:SF1">
    <property type="entry name" value="CYTOPLASMIC PROTEIN"/>
    <property type="match status" value="1"/>
</dbReference>
<comment type="caution">
    <text evidence="1">The sequence shown here is derived from an EMBL/GenBank/DDBJ whole genome shotgun (WGS) entry which is preliminary data.</text>
</comment>
<evidence type="ECO:0000313" key="1">
    <source>
        <dbReference type="EMBL" id="OUI87135.1"/>
    </source>
</evidence>
<dbReference type="AlphaFoldDB" id="A0A252AC70"/>
<dbReference type="EMBL" id="JOMM01000012">
    <property type="protein sequence ID" value="OUI87135.1"/>
    <property type="molecule type" value="Genomic_DNA"/>
</dbReference>
<dbReference type="Proteomes" id="UP000194565">
    <property type="component" value="Unassembled WGS sequence"/>
</dbReference>
<evidence type="ECO:0008006" key="3">
    <source>
        <dbReference type="Google" id="ProtNLM"/>
    </source>
</evidence>
<sequence length="355" mass="38549">MSLSLSQNRFFMRSLSKRTVITAVLSVTTLFSTSMGLHSSAAWGQAATPPPAASSSCPVAAHMPSAPELKDIARTATDRGFLWQVTSDSHSSWLYGTMHVAKLNWAFPGPFIRAALRQSDTIAVELSLSDPATLQVLRDKEDPARLQHLVDTHRKARLDEIAAQQCLPPHAFDALATGMQAAALVSLSGRKDGIYPDYAIDSVIQGYARSVHKPIVPLETATAQRQLLIGTTAAEEDALIDDALHDLSSDTGRKELLAIATMWANSDLNKLEHYREWCDCLKTAQEKAHTNAMLDDRNIEMAKKIIQMHTSGHKLFVAVGALHMSGPNGLPALLRKQGFKVTQIVPAPSATASQL</sequence>
<reference evidence="1 2" key="1">
    <citation type="submission" date="2014-06" db="EMBL/GenBank/DDBJ databases">
        <authorList>
            <person name="Ju J."/>
            <person name="Zhang J."/>
        </authorList>
    </citation>
    <scope>NUCLEOTIDE SEQUENCE [LARGE SCALE GENOMIC DNA]</scope>
    <source>
        <strain evidence="1">DmW_042</strain>
    </source>
</reference>
<gene>
    <name evidence="1" type="ORF">HC62_01705</name>
</gene>
<dbReference type="InterPro" id="IPR002816">
    <property type="entry name" value="TraB/PrgY/GumN_fam"/>
</dbReference>
<proteinExistence type="predicted"/>
<name>A0A252AC70_9PROT</name>
<dbReference type="CDD" id="cd14789">
    <property type="entry name" value="Tiki"/>
    <property type="match status" value="1"/>
</dbReference>